<dbReference type="AlphaFoldDB" id="A0A814NGG4"/>
<organism evidence="2 4">
    <name type="scientific">Didymodactylos carnosus</name>
    <dbReference type="NCBI Taxonomy" id="1234261"/>
    <lineage>
        <taxon>Eukaryota</taxon>
        <taxon>Metazoa</taxon>
        <taxon>Spiralia</taxon>
        <taxon>Gnathifera</taxon>
        <taxon>Rotifera</taxon>
        <taxon>Eurotatoria</taxon>
        <taxon>Bdelloidea</taxon>
        <taxon>Philodinida</taxon>
        <taxon>Philodinidae</taxon>
        <taxon>Didymodactylos</taxon>
    </lineage>
</organism>
<dbReference type="InterPro" id="IPR036404">
    <property type="entry name" value="Jacalin-like_lectin_dom_sf"/>
</dbReference>
<reference evidence="2" key="1">
    <citation type="submission" date="2021-02" db="EMBL/GenBank/DDBJ databases">
        <authorList>
            <person name="Nowell W R."/>
        </authorList>
    </citation>
    <scope>NUCLEOTIDE SEQUENCE</scope>
</reference>
<feature type="domain" description="Jacalin-type lectin" evidence="1">
    <location>
        <begin position="483"/>
        <end position="615"/>
    </location>
</feature>
<dbReference type="SUPFAM" id="SSF55486">
    <property type="entry name" value="Metalloproteases ('zincins'), catalytic domain"/>
    <property type="match status" value="1"/>
</dbReference>
<dbReference type="SUPFAM" id="SSF51101">
    <property type="entry name" value="Mannose-binding lectins"/>
    <property type="match status" value="1"/>
</dbReference>
<dbReference type="Proteomes" id="UP000663829">
    <property type="component" value="Unassembled WGS sequence"/>
</dbReference>
<protein>
    <recommendedName>
        <fullName evidence="1">Jacalin-type lectin domain-containing protein</fullName>
    </recommendedName>
</protein>
<evidence type="ECO:0000259" key="1">
    <source>
        <dbReference type="PROSITE" id="PS51752"/>
    </source>
</evidence>
<evidence type="ECO:0000313" key="3">
    <source>
        <dbReference type="EMBL" id="CAF3858621.1"/>
    </source>
</evidence>
<dbReference type="EMBL" id="CAJNOQ010005294">
    <property type="protein sequence ID" value="CAF1093287.1"/>
    <property type="molecule type" value="Genomic_DNA"/>
</dbReference>
<evidence type="ECO:0000313" key="2">
    <source>
        <dbReference type="EMBL" id="CAF1093287.1"/>
    </source>
</evidence>
<comment type="caution">
    <text evidence="2">The sequence shown here is derived from an EMBL/GenBank/DDBJ whole genome shotgun (WGS) entry which is preliminary data.</text>
</comment>
<dbReference type="Pfam" id="PF12044">
    <property type="entry name" value="Metallopep"/>
    <property type="match status" value="1"/>
</dbReference>
<dbReference type="InterPro" id="IPR053002">
    <property type="entry name" value="Metalloproteinase_M10B"/>
</dbReference>
<dbReference type="EMBL" id="CAJOBC010005293">
    <property type="protein sequence ID" value="CAF3858621.1"/>
    <property type="molecule type" value="Genomic_DNA"/>
</dbReference>
<sequence length="617" mass="68374">MEQLPDSSPRIISHPPNSQVHSRLLLVKGTCGSSATGEIQISSHHDNFPSQSFPVRNGQFKALIHLSPGENTIKMNFYDGSSPWVSSWTVNYTPLLQNPPLHLCIIVGSDSPLTYDDVPDSQDPPYLDTAIKKLRLAGYLWQAYTSCQMSSNGLGHRTFQLNESWQRDTLSSADQSYRYTATIRVLKSKYTTAEIRDPQRAQQNKSAEKTSSLFDIALEAIRPEFPGERNHIAALFLDSHFENGLITGHAALGLGSVTAQHSLAIFGSHSLFSWPTSLENVIPCFMDERSVNTSYCGVDVEGDKYWIACNVGIGAMMHEVGHLFGCPHQRSGVMMRDYIRLSRSFSVIEPPGPPVLNGDECSWHRLDLLRFRAHPCYALPGDQVSAEGEIQIFGVDQGVLLKSTSAVLVVEVYLEGDEFPKSWIEYVEKPPSEVILSEHELRSRVGAEGRIKINVIALNGTSTSTDDVADLLHVQQVPGLGKVWKSAKLGLQAGSPSSIVLPAHSLVNIRVHCGLCLDGLEFFTERESFLFGNRGGSPHDFSMEYDEFIRGFGVRSGAWIDALQIITNKRCSEWYGDINGGSQHELMVPNNGYRVCGVYGEVQNWVMQIGLHYCILT</sequence>
<dbReference type="PROSITE" id="PS51752">
    <property type="entry name" value="JACALIN_LECTIN"/>
    <property type="match status" value="1"/>
</dbReference>
<dbReference type="Pfam" id="PF01419">
    <property type="entry name" value="Jacalin"/>
    <property type="match status" value="1"/>
</dbReference>
<keyword evidence="4" id="KW-1185">Reference proteome</keyword>
<gene>
    <name evidence="2" type="ORF">GPM918_LOCUS18373</name>
    <name evidence="3" type="ORF">SRO942_LOCUS18367</name>
</gene>
<dbReference type="OrthoDB" id="74460at2759"/>
<dbReference type="Proteomes" id="UP000681722">
    <property type="component" value="Unassembled WGS sequence"/>
</dbReference>
<dbReference type="PANTHER" id="PTHR21054:SF2">
    <property type="entry name" value="MIP04191P"/>
    <property type="match status" value="1"/>
</dbReference>
<name>A0A814NGG4_9BILA</name>
<evidence type="ECO:0000313" key="4">
    <source>
        <dbReference type="Proteomes" id="UP000663829"/>
    </source>
</evidence>
<dbReference type="InterPro" id="IPR021917">
    <property type="entry name" value="Unchr_Zn-peptidase-like"/>
</dbReference>
<accession>A0A814NGG4</accession>
<dbReference type="PANTHER" id="PTHR21054">
    <property type="entry name" value="ZINC METALLOPROTEINASE-RELATED"/>
    <property type="match status" value="1"/>
</dbReference>
<dbReference type="InterPro" id="IPR001229">
    <property type="entry name" value="Jacalin-like_lectin_dom"/>
</dbReference>
<dbReference type="Gene3D" id="2.100.10.30">
    <property type="entry name" value="Jacalin-like lectin domain"/>
    <property type="match status" value="1"/>
</dbReference>
<proteinExistence type="predicted"/>
<dbReference type="GO" id="GO:0005737">
    <property type="term" value="C:cytoplasm"/>
    <property type="evidence" value="ECO:0007669"/>
    <property type="project" value="TreeGrafter"/>
</dbReference>